<gene>
    <name evidence="10" type="ORF">CDL12_12672</name>
</gene>
<dbReference type="InterPro" id="IPR004827">
    <property type="entry name" value="bZIP"/>
</dbReference>
<evidence type="ECO:0000256" key="1">
    <source>
        <dbReference type="ARBA" id="ARBA00004123"/>
    </source>
</evidence>
<proteinExistence type="inferred from homology"/>
<reference evidence="11" key="1">
    <citation type="journal article" date="2018" name="Gigascience">
        <title>Genome assembly of the Pink Ipe (Handroanthus impetiginosus, Bignoniaceae), a highly valued, ecologically keystone Neotropical timber forest tree.</title>
        <authorList>
            <person name="Silva-Junior O.B."/>
            <person name="Grattapaglia D."/>
            <person name="Novaes E."/>
            <person name="Collevatti R.G."/>
        </authorList>
    </citation>
    <scope>NUCLEOTIDE SEQUENCE [LARGE SCALE GENOMIC DNA]</scope>
    <source>
        <strain evidence="11">cv. UFG-1</strain>
    </source>
</reference>
<keyword evidence="5" id="KW-0804">Transcription</keyword>
<dbReference type="InterPro" id="IPR045314">
    <property type="entry name" value="bZIP_plant_GBF1"/>
</dbReference>
<evidence type="ECO:0000256" key="3">
    <source>
        <dbReference type="ARBA" id="ARBA00023015"/>
    </source>
</evidence>
<evidence type="ECO:0000256" key="5">
    <source>
        <dbReference type="ARBA" id="ARBA00023163"/>
    </source>
</evidence>
<dbReference type="PANTHER" id="PTHR45967:SF28">
    <property type="entry name" value="BASIC-LEUCINE ZIPPER (BZIP) TRANSCRIPTION FACTOR FAMILY PROTEIN"/>
    <property type="match status" value="1"/>
</dbReference>
<dbReference type="PROSITE" id="PS50217">
    <property type="entry name" value="BZIP"/>
    <property type="match status" value="1"/>
</dbReference>
<dbReference type="CDD" id="cd14702">
    <property type="entry name" value="bZIP_plant_GBF1"/>
    <property type="match status" value="1"/>
</dbReference>
<evidence type="ECO:0000259" key="9">
    <source>
        <dbReference type="PROSITE" id="PS50217"/>
    </source>
</evidence>
<comment type="subcellular location">
    <subcellularLocation>
        <location evidence="1">Nucleus</location>
    </subcellularLocation>
</comment>
<feature type="domain" description="BZIP" evidence="9">
    <location>
        <begin position="136"/>
        <end position="194"/>
    </location>
</feature>
<comment type="caution">
    <text evidence="10">The sequence shown here is derived from an EMBL/GenBank/DDBJ whole genome shotgun (WGS) entry which is preliminary data.</text>
</comment>
<evidence type="ECO:0000256" key="6">
    <source>
        <dbReference type="ARBA" id="ARBA00023242"/>
    </source>
</evidence>
<sequence length="423" mass="46460">MECGKFSPEEGPAAEEDESGSVAANEEKGVQMVASELEAAEALAGLAGCSAFHGGDFGSGELERRLVTEAAVTSTVPSQDQPKAVLQFCGHASTMVSNTEMTENIVQNIPSEFCSTSCQPNSGNKFRRNLTEPEKEARKLRRILANRESARQTIRRRQALHLELTRKATDLSEENENLKKAKAVAMEKYNSLKSGNKFLKAQLAKAKKPKRAETQEEPTTSQSEKSCPATTSNPTILHDQASIVPCFWPSILPLLDVFQSHCPSHPNFMSLSQLSVPHRQENSLGIAGPGTPLFVFPVPWLLSFLAHSSMHHKNSALNNGQDAHQCSACSCSGSLLCEDNNQLSSNQNVRVEASNSMEDMSCSDVSAISASKGTRNGLLQRNRERIIHSHKKSEDVFAATEARRRRKELMKLKNVHCHPVQRR</sequence>
<evidence type="ECO:0000313" key="11">
    <source>
        <dbReference type="Proteomes" id="UP000231279"/>
    </source>
</evidence>
<dbReference type="Proteomes" id="UP000231279">
    <property type="component" value="Unassembled WGS sequence"/>
</dbReference>
<protein>
    <recommendedName>
        <fullName evidence="9">BZIP domain-containing protein</fullName>
    </recommendedName>
</protein>
<dbReference type="GO" id="GO:0043565">
    <property type="term" value="F:sequence-specific DNA binding"/>
    <property type="evidence" value="ECO:0007669"/>
    <property type="project" value="InterPro"/>
</dbReference>
<name>A0A2G9HBM1_9LAMI</name>
<comment type="similarity">
    <text evidence="2">Belongs to the bZIP family.</text>
</comment>
<keyword evidence="3" id="KW-0805">Transcription regulation</keyword>
<dbReference type="GO" id="GO:0003700">
    <property type="term" value="F:DNA-binding transcription factor activity"/>
    <property type="evidence" value="ECO:0007669"/>
    <property type="project" value="InterPro"/>
</dbReference>
<feature type="coiled-coil region" evidence="7">
    <location>
        <begin position="161"/>
        <end position="188"/>
    </location>
</feature>
<accession>A0A2G9HBM1</accession>
<evidence type="ECO:0000256" key="2">
    <source>
        <dbReference type="ARBA" id="ARBA00007163"/>
    </source>
</evidence>
<dbReference type="GO" id="GO:0005634">
    <property type="term" value="C:nucleus"/>
    <property type="evidence" value="ECO:0007669"/>
    <property type="project" value="UniProtKB-SubCell"/>
</dbReference>
<feature type="region of interest" description="Disordered" evidence="8">
    <location>
        <begin position="1"/>
        <end position="29"/>
    </location>
</feature>
<keyword evidence="6" id="KW-0539">Nucleus</keyword>
<keyword evidence="4" id="KW-0238">DNA-binding</keyword>
<dbReference type="OrthoDB" id="914027at2759"/>
<dbReference type="AlphaFoldDB" id="A0A2G9HBM1"/>
<evidence type="ECO:0000313" key="10">
    <source>
        <dbReference type="EMBL" id="PIN14700.1"/>
    </source>
</evidence>
<keyword evidence="7" id="KW-0175">Coiled coil</keyword>
<feature type="region of interest" description="Disordered" evidence="8">
    <location>
        <begin position="202"/>
        <end position="233"/>
    </location>
</feature>
<dbReference type="InterPro" id="IPR044827">
    <property type="entry name" value="GBF-like"/>
</dbReference>
<dbReference type="PANTHER" id="PTHR45967">
    <property type="entry name" value="G-BOX-BINDING FACTOR 3-RELATED"/>
    <property type="match status" value="1"/>
</dbReference>
<dbReference type="STRING" id="429701.A0A2G9HBM1"/>
<organism evidence="10 11">
    <name type="scientific">Handroanthus impetiginosus</name>
    <dbReference type="NCBI Taxonomy" id="429701"/>
    <lineage>
        <taxon>Eukaryota</taxon>
        <taxon>Viridiplantae</taxon>
        <taxon>Streptophyta</taxon>
        <taxon>Embryophyta</taxon>
        <taxon>Tracheophyta</taxon>
        <taxon>Spermatophyta</taxon>
        <taxon>Magnoliopsida</taxon>
        <taxon>eudicotyledons</taxon>
        <taxon>Gunneridae</taxon>
        <taxon>Pentapetalae</taxon>
        <taxon>asterids</taxon>
        <taxon>lamiids</taxon>
        <taxon>Lamiales</taxon>
        <taxon>Bignoniaceae</taxon>
        <taxon>Crescentiina</taxon>
        <taxon>Tabebuia alliance</taxon>
        <taxon>Handroanthus</taxon>
    </lineage>
</organism>
<evidence type="ECO:0000256" key="8">
    <source>
        <dbReference type="SAM" id="MobiDB-lite"/>
    </source>
</evidence>
<evidence type="ECO:0000256" key="7">
    <source>
        <dbReference type="SAM" id="Coils"/>
    </source>
</evidence>
<keyword evidence="11" id="KW-1185">Reference proteome</keyword>
<dbReference type="EMBL" id="NKXS01002235">
    <property type="protein sequence ID" value="PIN14700.1"/>
    <property type="molecule type" value="Genomic_DNA"/>
</dbReference>
<dbReference type="SMART" id="SM00338">
    <property type="entry name" value="BRLZ"/>
    <property type="match status" value="1"/>
</dbReference>
<evidence type="ECO:0000256" key="4">
    <source>
        <dbReference type="ARBA" id="ARBA00023125"/>
    </source>
</evidence>